<gene>
    <name evidence="1" type="ORF">HPB49_004132</name>
</gene>
<reference evidence="1" key="1">
    <citation type="submission" date="2020-05" db="EMBL/GenBank/DDBJ databases">
        <title>Large-scale comparative analyses of tick genomes elucidate their genetic diversity and vector capacities.</title>
        <authorList>
            <person name="Jia N."/>
            <person name="Wang J."/>
            <person name="Shi W."/>
            <person name="Du L."/>
            <person name="Sun Y."/>
            <person name="Zhan W."/>
            <person name="Jiang J."/>
            <person name="Wang Q."/>
            <person name="Zhang B."/>
            <person name="Ji P."/>
            <person name="Sakyi L.B."/>
            <person name="Cui X."/>
            <person name="Yuan T."/>
            <person name="Jiang B."/>
            <person name="Yang W."/>
            <person name="Lam T.T.-Y."/>
            <person name="Chang Q."/>
            <person name="Ding S."/>
            <person name="Wang X."/>
            <person name="Zhu J."/>
            <person name="Ruan X."/>
            <person name="Zhao L."/>
            <person name="Wei J."/>
            <person name="Que T."/>
            <person name="Du C."/>
            <person name="Cheng J."/>
            <person name="Dai P."/>
            <person name="Han X."/>
            <person name="Huang E."/>
            <person name="Gao Y."/>
            <person name="Liu J."/>
            <person name="Shao H."/>
            <person name="Ye R."/>
            <person name="Li L."/>
            <person name="Wei W."/>
            <person name="Wang X."/>
            <person name="Wang C."/>
            <person name="Yang T."/>
            <person name="Huo Q."/>
            <person name="Li W."/>
            <person name="Guo W."/>
            <person name="Chen H."/>
            <person name="Zhou L."/>
            <person name="Ni X."/>
            <person name="Tian J."/>
            <person name="Zhou Y."/>
            <person name="Sheng Y."/>
            <person name="Liu T."/>
            <person name="Pan Y."/>
            <person name="Xia L."/>
            <person name="Li J."/>
            <person name="Zhao F."/>
            <person name="Cao W."/>
        </authorList>
    </citation>
    <scope>NUCLEOTIDE SEQUENCE</scope>
    <source>
        <strain evidence="1">Dsil-2018</strain>
    </source>
</reference>
<keyword evidence="2" id="KW-1185">Reference proteome</keyword>
<dbReference type="Proteomes" id="UP000821865">
    <property type="component" value="Chromosome 1"/>
</dbReference>
<evidence type="ECO:0000313" key="1">
    <source>
        <dbReference type="EMBL" id="KAH7977998.1"/>
    </source>
</evidence>
<dbReference type="EMBL" id="CM023470">
    <property type="protein sequence ID" value="KAH7977998.1"/>
    <property type="molecule type" value="Genomic_DNA"/>
</dbReference>
<proteinExistence type="predicted"/>
<comment type="caution">
    <text evidence="1">The sequence shown here is derived from an EMBL/GenBank/DDBJ whole genome shotgun (WGS) entry which is preliminary data.</text>
</comment>
<name>A0ACB8DUQ1_DERSI</name>
<protein>
    <submittedName>
        <fullName evidence="1">Uncharacterized protein</fullName>
    </submittedName>
</protein>
<organism evidence="1 2">
    <name type="scientific">Dermacentor silvarum</name>
    <name type="common">Tick</name>
    <dbReference type="NCBI Taxonomy" id="543639"/>
    <lineage>
        <taxon>Eukaryota</taxon>
        <taxon>Metazoa</taxon>
        <taxon>Ecdysozoa</taxon>
        <taxon>Arthropoda</taxon>
        <taxon>Chelicerata</taxon>
        <taxon>Arachnida</taxon>
        <taxon>Acari</taxon>
        <taxon>Parasitiformes</taxon>
        <taxon>Ixodida</taxon>
        <taxon>Ixodoidea</taxon>
        <taxon>Ixodidae</taxon>
        <taxon>Rhipicephalinae</taxon>
        <taxon>Dermacentor</taxon>
    </lineage>
</organism>
<accession>A0ACB8DUQ1</accession>
<sequence>MLLRATAAHEKQKKEIKELKGKTEMTSEECLKKQLHCLPPLKKLVVETAFRKIKAKAPCGMRYNAEWLLNCMLVRIANPRAYKLLIDLNMLPLPNMSRLTQILKRIPCKYGF</sequence>
<evidence type="ECO:0000313" key="2">
    <source>
        <dbReference type="Proteomes" id="UP000821865"/>
    </source>
</evidence>